<gene>
    <name evidence="6" type="ORF">PsYK624_161570</name>
</gene>
<dbReference type="GO" id="GO:0005789">
    <property type="term" value="C:endoplasmic reticulum membrane"/>
    <property type="evidence" value="ECO:0007669"/>
    <property type="project" value="UniProtKB-SubCell"/>
</dbReference>
<comment type="caution">
    <text evidence="6">The sequence shown here is derived from an EMBL/GenBank/DDBJ whole genome shotgun (WGS) entry which is preliminary data.</text>
</comment>
<keyword evidence="7" id="KW-1185">Reference proteome</keyword>
<dbReference type="InterPro" id="IPR007269">
    <property type="entry name" value="ICMT_MeTrfase"/>
</dbReference>
<dbReference type="GO" id="GO:0004671">
    <property type="term" value="F:protein C-terminal S-isoprenylcysteine carboxyl O-methyltransferase activity"/>
    <property type="evidence" value="ECO:0007669"/>
    <property type="project" value="UniProtKB-EC"/>
</dbReference>
<keyword evidence="3 5" id="KW-1133">Transmembrane helix</keyword>
<evidence type="ECO:0000256" key="2">
    <source>
        <dbReference type="ARBA" id="ARBA00022692"/>
    </source>
</evidence>
<evidence type="ECO:0000256" key="5">
    <source>
        <dbReference type="RuleBase" id="RU362022"/>
    </source>
</evidence>
<name>A0A9P3LLM2_9APHY</name>
<feature type="transmembrane region" description="Helical" evidence="5">
    <location>
        <begin position="50"/>
        <end position="72"/>
    </location>
</feature>
<accession>A0A9P3LLM2</accession>
<dbReference type="Gene3D" id="1.20.120.1630">
    <property type="match status" value="1"/>
</dbReference>
<dbReference type="OrthoDB" id="422086at2759"/>
<comment type="catalytic activity">
    <reaction evidence="5">
        <text>[protein]-C-terminal S-[(2E,6E)-farnesyl]-L-cysteine + S-adenosyl-L-methionine = [protein]-C-terminal S-[(2E,6E)-farnesyl]-L-cysteine methyl ester + S-adenosyl-L-homocysteine</text>
        <dbReference type="Rhea" id="RHEA:21672"/>
        <dbReference type="Rhea" id="RHEA-COMP:12125"/>
        <dbReference type="Rhea" id="RHEA-COMP:12126"/>
        <dbReference type="ChEBI" id="CHEBI:57856"/>
        <dbReference type="ChEBI" id="CHEBI:59789"/>
        <dbReference type="ChEBI" id="CHEBI:90510"/>
        <dbReference type="ChEBI" id="CHEBI:90511"/>
        <dbReference type="EC" id="2.1.1.100"/>
    </reaction>
</comment>
<dbReference type="AlphaFoldDB" id="A0A9P3LLM2"/>
<keyword evidence="4 5" id="KW-0472">Membrane</keyword>
<feature type="transmembrane region" description="Helical" evidence="5">
    <location>
        <begin position="93"/>
        <end position="116"/>
    </location>
</feature>
<dbReference type="GO" id="GO:0032259">
    <property type="term" value="P:methylation"/>
    <property type="evidence" value="ECO:0007669"/>
    <property type="project" value="UniProtKB-KW"/>
</dbReference>
<dbReference type="PANTHER" id="PTHR12714">
    <property type="entry name" value="PROTEIN-S ISOPRENYLCYSTEINE O-METHYLTRANSFERASE"/>
    <property type="match status" value="1"/>
</dbReference>
<comment type="subcellular location">
    <subcellularLocation>
        <location evidence="5">Endoplasmic reticulum membrane</location>
        <topology evidence="5">Multi-pass membrane protein</topology>
    </subcellularLocation>
    <subcellularLocation>
        <location evidence="1">Membrane</location>
        <topology evidence="1">Multi-pass membrane protein</topology>
    </subcellularLocation>
</comment>
<evidence type="ECO:0000256" key="3">
    <source>
        <dbReference type="ARBA" id="ARBA00022989"/>
    </source>
</evidence>
<comment type="similarity">
    <text evidence="5">Belongs to the class VI-like SAM-binding methyltransferase superfamily. Isoprenylcysteine carboxyl methyltransferase family.</text>
</comment>
<sequence>MSYPVTKSALLLVSAATFFYGMKPPTPPVEKQKVVYKGQFFEHAVRGITYLWQAVFCSSALAHAGVLLAPLLPSRASTLATHALCHSAAPSPALATLPAPFLLAAALLVAGGALRLWCYATLGRHFTFEITLLPGHALVTRGPYARARHPSYTGGCAMIAGTTLMFFGADGWVSGCGMRGTPFVVFVWLWTGLAPYAAWALVRRVDVEDAQLRKEFGAKWEEYRVAVPWKFVPYVF</sequence>
<keyword evidence="2 5" id="KW-0812">Transmembrane</keyword>
<feature type="transmembrane region" description="Helical" evidence="5">
    <location>
        <begin position="181"/>
        <end position="202"/>
    </location>
</feature>
<feature type="transmembrane region" description="Helical" evidence="5">
    <location>
        <begin position="151"/>
        <end position="169"/>
    </location>
</feature>
<dbReference type="Proteomes" id="UP000703269">
    <property type="component" value="Unassembled WGS sequence"/>
</dbReference>
<dbReference type="PANTHER" id="PTHR12714:SF25">
    <property type="entry name" value="CONSERVED HYPOTHETICAL MEMBRANE PROTEIN"/>
    <property type="match status" value="1"/>
</dbReference>
<dbReference type="EMBL" id="BPQB01000124">
    <property type="protein sequence ID" value="GJE99883.1"/>
    <property type="molecule type" value="Genomic_DNA"/>
</dbReference>
<evidence type="ECO:0000256" key="1">
    <source>
        <dbReference type="ARBA" id="ARBA00004141"/>
    </source>
</evidence>
<protein>
    <recommendedName>
        <fullName evidence="5">Protein-S-isoprenylcysteine O-methyltransferase</fullName>
        <ecNumber evidence="5">2.1.1.100</ecNumber>
    </recommendedName>
</protein>
<reference evidence="6 7" key="1">
    <citation type="submission" date="2021-08" db="EMBL/GenBank/DDBJ databases">
        <title>Draft Genome Sequence of Phanerochaete sordida strain YK-624.</title>
        <authorList>
            <person name="Mori T."/>
            <person name="Dohra H."/>
            <person name="Suzuki T."/>
            <person name="Kawagishi H."/>
            <person name="Hirai H."/>
        </authorList>
    </citation>
    <scope>NUCLEOTIDE SEQUENCE [LARGE SCALE GENOMIC DNA]</scope>
    <source>
        <strain evidence="6 7">YK-624</strain>
    </source>
</reference>
<dbReference type="Pfam" id="PF04140">
    <property type="entry name" value="ICMT"/>
    <property type="match status" value="1"/>
</dbReference>
<keyword evidence="5" id="KW-0256">Endoplasmic reticulum</keyword>
<evidence type="ECO:0000313" key="7">
    <source>
        <dbReference type="Proteomes" id="UP000703269"/>
    </source>
</evidence>
<proteinExistence type="inferred from homology"/>
<organism evidence="6 7">
    <name type="scientific">Phanerochaete sordida</name>
    <dbReference type="NCBI Taxonomy" id="48140"/>
    <lineage>
        <taxon>Eukaryota</taxon>
        <taxon>Fungi</taxon>
        <taxon>Dikarya</taxon>
        <taxon>Basidiomycota</taxon>
        <taxon>Agaricomycotina</taxon>
        <taxon>Agaricomycetes</taxon>
        <taxon>Polyporales</taxon>
        <taxon>Phanerochaetaceae</taxon>
        <taxon>Phanerochaete</taxon>
    </lineage>
</organism>
<keyword evidence="5" id="KW-0808">Transferase</keyword>
<evidence type="ECO:0000313" key="6">
    <source>
        <dbReference type="EMBL" id="GJE99883.1"/>
    </source>
</evidence>
<keyword evidence="5" id="KW-0489">Methyltransferase</keyword>
<keyword evidence="5" id="KW-0949">S-adenosyl-L-methionine</keyword>
<evidence type="ECO:0000256" key="4">
    <source>
        <dbReference type="ARBA" id="ARBA00023136"/>
    </source>
</evidence>
<dbReference type="EC" id="2.1.1.100" evidence="5"/>